<dbReference type="Gene3D" id="1.20.58.1980">
    <property type="match status" value="1"/>
</dbReference>
<accession>A0A3L8RAD5</accession>
<protein>
    <recommendedName>
        <fullName evidence="8">Kinesin motor domain-containing protein</fullName>
    </recommendedName>
</protein>
<evidence type="ECO:0000256" key="4">
    <source>
        <dbReference type="ARBA" id="ARBA00022840"/>
    </source>
</evidence>
<evidence type="ECO:0000313" key="10">
    <source>
        <dbReference type="Proteomes" id="UP000276834"/>
    </source>
</evidence>
<keyword evidence="5" id="KW-0505">Motor protein</keyword>
<evidence type="ECO:0000259" key="8">
    <source>
        <dbReference type="PROSITE" id="PS50067"/>
    </source>
</evidence>
<gene>
    <name evidence="9" type="ORF">DV515_00016883</name>
</gene>
<keyword evidence="6" id="KW-0206">Cytoskeleton</keyword>
<keyword evidence="6" id="KW-0963">Cytoplasm</keyword>
<keyword evidence="4" id="KW-0067">ATP-binding</keyword>
<evidence type="ECO:0000256" key="3">
    <source>
        <dbReference type="ARBA" id="ARBA00022741"/>
    </source>
</evidence>
<feature type="domain" description="Kinesin motor" evidence="8">
    <location>
        <begin position="1"/>
        <end position="97"/>
    </location>
</feature>
<dbReference type="Pfam" id="PF00225">
    <property type="entry name" value="Kinesin"/>
    <property type="match status" value="1"/>
</dbReference>
<dbReference type="GO" id="GO:0005874">
    <property type="term" value="C:microtubule"/>
    <property type="evidence" value="ECO:0007669"/>
    <property type="project" value="UniProtKB-KW"/>
</dbReference>
<comment type="subcellular location">
    <subcellularLocation>
        <location evidence="1">Cytoplasm</location>
        <location evidence="1">Cytoskeleton</location>
    </subcellularLocation>
</comment>
<evidence type="ECO:0000256" key="1">
    <source>
        <dbReference type="ARBA" id="ARBA00004245"/>
    </source>
</evidence>
<dbReference type="SUPFAM" id="SSF52540">
    <property type="entry name" value="P-loop containing nucleoside triphosphate hydrolases"/>
    <property type="match status" value="1"/>
</dbReference>
<name>A0A3L8RAD5_CHLGU</name>
<dbReference type="InterPro" id="IPR027640">
    <property type="entry name" value="Kinesin-like_fam"/>
</dbReference>
<dbReference type="GO" id="GO:0008017">
    <property type="term" value="F:microtubule binding"/>
    <property type="evidence" value="ECO:0007669"/>
    <property type="project" value="InterPro"/>
</dbReference>
<comment type="similarity">
    <text evidence="7">Belongs to the TRAFAC class myosin-kinesin ATPase superfamily. Kinesin family.</text>
</comment>
<dbReference type="GO" id="GO:0005524">
    <property type="term" value="F:ATP binding"/>
    <property type="evidence" value="ECO:0007669"/>
    <property type="project" value="UniProtKB-KW"/>
</dbReference>
<keyword evidence="3" id="KW-0547">Nucleotide-binding</keyword>
<evidence type="ECO:0000256" key="6">
    <source>
        <dbReference type="ARBA" id="ARBA00023212"/>
    </source>
</evidence>
<keyword evidence="10" id="KW-1185">Reference proteome</keyword>
<dbReference type="PANTHER" id="PTHR47972">
    <property type="entry name" value="KINESIN-LIKE PROTEIN KLP-3"/>
    <property type="match status" value="1"/>
</dbReference>
<comment type="caution">
    <text evidence="7">Lacks conserved residue(s) required for the propagation of feature annotation.</text>
</comment>
<evidence type="ECO:0000313" key="9">
    <source>
        <dbReference type="EMBL" id="RLV76530.1"/>
    </source>
</evidence>
<reference evidence="9 10" key="1">
    <citation type="journal article" date="2018" name="Proc. R. Soc. B">
        <title>A non-coding region near Follistatin controls head colour polymorphism in the Gouldian finch.</title>
        <authorList>
            <person name="Toomey M.B."/>
            <person name="Marques C.I."/>
            <person name="Andrade P."/>
            <person name="Araujo P.M."/>
            <person name="Sabatino S."/>
            <person name="Gazda M.A."/>
            <person name="Afonso S."/>
            <person name="Lopes R.J."/>
            <person name="Corbo J.C."/>
            <person name="Carneiro M."/>
        </authorList>
    </citation>
    <scope>NUCLEOTIDE SEQUENCE [LARGE SCALE GENOMIC DNA]</scope>
    <source>
        <strain evidence="9">Red01</strain>
        <tissue evidence="9">Muscle</tissue>
    </source>
</reference>
<dbReference type="InterPro" id="IPR027417">
    <property type="entry name" value="P-loop_NTPase"/>
</dbReference>
<evidence type="ECO:0000256" key="5">
    <source>
        <dbReference type="ARBA" id="ARBA00023175"/>
    </source>
</evidence>
<dbReference type="InterPro" id="IPR001752">
    <property type="entry name" value="Kinesin_motor_dom"/>
</dbReference>
<sequence length="107" mass="11837">MGQEMEKWGGNGKMGMGNADFGIWRWIQGLGSPGIPETPEIPQEPHIPYRNSKLTFLLQNCLGGHAKVLMFVTISPLEENFGESLNSLRFASKVNECMIGTAQANRK</sequence>
<dbReference type="GO" id="GO:0007018">
    <property type="term" value="P:microtubule-based movement"/>
    <property type="evidence" value="ECO:0007669"/>
    <property type="project" value="InterPro"/>
</dbReference>
<dbReference type="PANTHER" id="PTHR47972:SF45">
    <property type="entry name" value="PROTEIN CLARET SEGREGATIONAL"/>
    <property type="match status" value="1"/>
</dbReference>
<dbReference type="Proteomes" id="UP000276834">
    <property type="component" value="Unassembled WGS sequence"/>
</dbReference>
<dbReference type="AlphaFoldDB" id="A0A3L8RAD5"/>
<dbReference type="OrthoDB" id="3176171at2759"/>
<proteinExistence type="inferred from homology"/>
<dbReference type="PROSITE" id="PS50067">
    <property type="entry name" value="KINESIN_MOTOR_2"/>
    <property type="match status" value="1"/>
</dbReference>
<evidence type="ECO:0000256" key="7">
    <source>
        <dbReference type="PROSITE-ProRule" id="PRU00283"/>
    </source>
</evidence>
<evidence type="ECO:0000256" key="2">
    <source>
        <dbReference type="ARBA" id="ARBA00022701"/>
    </source>
</evidence>
<keyword evidence="2" id="KW-0493">Microtubule</keyword>
<dbReference type="GO" id="GO:0003777">
    <property type="term" value="F:microtubule motor activity"/>
    <property type="evidence" value="ECO:0007669"/>
    <property type="project" value="InterPro"/>
</dbReference>
<dbReference type="EMBL" id="QUSF01000558">
    <property type="protein sequence ID" value="RLV76530.1"/>
    <property type="molecule type" value="Genomic_DNA"/>
</dbReference>
<comment type="caution">
    <text evidence="9">The sequence shown here is derived from an EMBL/GenBank/DDBJ whole genome shotgun (WGS) entry which is preliminary data.</text>
</comment>
<organism evidence="9 10">
    <name type="scientific">Chloebia gouldiae</name>
    <name type="common">Gouldian finch</name>
    <name type="synonym">Erythrura gouldiae</name>
    <dbReference type="NCBI Taxonomy" id="44316"/>
    <lineage>
        <taxon>Eukaryota</taxon>
        <taxon>Metazoa</taxon>
        <taxon>Chordata</taxon>
        <taxon>Craniata</taxon>
        <taxon>Vertebrata</taxon>
        <taxon>Euteleostomi</taxon>
        <taxon>Archelosauria</taxon>
        <taxon>Archosauria</taxon>
        <taxon>Dinosauria</taxon>
        <taxon>Saurischia</taxon>
        <taxon>Theropoda</taxon>
        <taxon>Coelurosauria</taxon>
        <taxon>Aves</taxon>
        <taxon>Neognathae</taxon>
        <taxon>Neoaves</taxon>
        <taxon>Telluraves</taxon>
        <taxon>Australaves</taxon>
        <taxon>Passeriformes</taxon>
        <taxon>Passeroidea</taxon>
        <taxon>Passeridae</taxon>
        <taxon>Chloebia</taxon>
    </lineage>
</organism>